<name>A0A0G0G652_9BACT</name>
<dbReference type="Proteomes" id="UP000034044">
    <property type="component" value="Unassembled WGS sequence"/>
</dbReference>
<dbReference type="EMBL" id="LBSR01000018">
    <property type="protein sequence ID" value="KKQ21545.1"/>
    <property type="molecule type" value="Genomic_DNA"/>
</dbReference>
<evidence type="ECO:0000313" key="1">
    <source>
        <dbReference type="EMBL" id="KKQ21545.1"/>
    </source>
</evidence>
<gene>
    <name evidence="1" type="ORF">US36_C0018G0003</name>
</gene>
<sequence length="82" mass="9299">MAEKEIGKVVHYFDKAMVAVIRLSGGLKIGDEIKFVYHENEFTQPVESMEVEHEKVKSGKSGDEVAVKLNKETHQHALVYKL</sequence>
<protein>
    <recommendedName>
        <fullName evidence="3">Translation elongation factor-like protein</fullName>
    </recommendedName>
</protein>
<evidence type="ECO:0008006" key="3">
    <source>
        <dbReference type="Google" id="ProtNLM"/>
    </source>
</evidence>
<evidence type="ECO:0000313" key="2">
    <source>
        <dbReference type="Proteomes" id="UP000034044"/>
    </source>
</evidence>
<reference evidence="1 2" key="1">
    <citation type="journal article" date="2015" name="Nature">
        <title>rRNA introns, odd ribosomes, and small enigmatic genomes across a large radiation of phyla.</title>
        <authorList>
            <person name="Brown C.T."/>
            <person name="Hug L.A."/>
            <person name="Thomas B.C."/>
            <person name="Sharon I."/>
            <person name="Castelle C.J."/>
            <person name="Singh A."/>
            <person name="Wilkins M.J."/>
            <person name="Williams K.H."/>
            <person name="Banfield J.F."/>
        </authorList>
    </citation>
    <scope>NUCLEOTIDE SEQUENCE [LARGE SCALE GENOMIC DNA]</scope>
</reference>
<proteinExistence type="predicted"/>
<organism evidence="1 2">
    <name type="scientific">Candidatus Wolfebacteria bacterium GW2011_GWC1_37_10</name>
    <dbReference type="NCBI Taxonomy" id="1619010"/>
    <lineage>
        <taxon>Bacteria</taxon>
        <taxon>Candidatus Wolfeibacteriota</taxon>
    </lineage>
</organism>
<dbReference type="SUPFAM" id="SSF50447">
    <property type="entry name" value="Translation proteins"/>
    <property type="match status" value="1"/>
</dbReference>
<dbReference type="InterPro" id="IPR009000">
    <property type="entry name" value="Transl_B-barrel_sf"/>
</dbReference>
<dbReference type="AlphaFoldDB" id="A0A0G0G652"/>
<accession>A0A0G0G652</accession>
<dbReference type="Gene3D" id="2.40.30.10">
    <property type="entry name" value="Translation factors"/>
    <property type="match status" value="1"/>
</dbReference>
<comment type="caution">
    <text evidence="1">The sequence shown here is derived from an EMBL/GenBank/DDBJ whole genome shotgun (WGS) entry which is preliminary data.</text>
</comment>